<evidence type="ECO:0000259" key="12">
    <source>
        <dbReference type="PROSITE" id="PS50157"/>
    </source>
</evidence>
<dbReference type="PROSITE" id="PS00028">
    <property type="entry name" value="ZINC_FINGER_C2H2_1"/>
    <property type="match status" value="3"/>
</dbReference>
<evidence type="ECO:0000256" key="2">
    <source>
        <dbReference type="ARBA" id="ARBA00006991"/>
    </source>
</evidence>
<feature type="domain" description="C2H2-type" evidence="12">
    <location>
        <begin position="134"/>
        <end position="161"/>
    </location>
</feature>
<dbReference type="EMBL" id="GEGO01002841">
    <property type="protein sequence ID" value="JAR92563.1"/>
    <property type="molecule type" value="Transcribed_RNA"/>
</dbReference>
<dbReference type="FunFam" id="3.30.160.60:FF:002343">
    <property type="entry name" value="Zinc finger protein 33A"/>
    <property type="match status" value="2"/>
</dbReference>
<comment type="subcellular location">
    <subcellularLocation>
        <location evidence="1">Nucleus</location>
    </subcellularLocation>
</comment>
<feature type="domain" description="C2H2-type" evidence="12">
    <location>
        <begin position="162"/>
        <end position="186"/>
    </location>
</feature>
<keyword evidence="3" id="KW-0479">Metal-binding</keyword>
<evidence type="ECO:0000256" key="10">
    <source>
        <dbReference type="ARBA" id="ARBA00023242"/>
    </source>
</evidence>
<dbReference type="PROSITE" id="PS50157">
    <property type="entry name" value="ZINC_FINGER_C2H2_2"/>
    <property type="match status" value="5"/>
</dbReference>
<dbReference type="InterPro" id="IPR013087">
    <property type="entry name" value="Znf_C2H2_type"/>
</dbReference>
<dbReference type="InterPro" id="IPR036236">
    <property type="entry name" value="Znf_C2H2_sf"/>
</dbReference>
<feature type="non-terminal residue" evidence="13">
    <location>
        <position position="1"/>
    </location>
</feature>
<evidence type="ECO:0000256" key="11">
    <source>
        <dbReference type="PROSITE-ProRule" id="PRU00042"/>
    </source>
</evidence>
<proteinExistence type="evidence at transcript level"/>
<protein>
    <submittedName>
        <fullName evidence="13">Putative c2h2-type zn-finger protein</fullName>
    </submittedName>
</protein>
<evidence type="ECO:0000256" key="1">
    <source>
        <dbReference type="ARBA" id="ARBA00004123"/>
    </source>
</evidence>
<keyword evidence="8" id="KW-0238">DNA-binding</keyword>
<keyword evidence="4" id="KW-0677">Repeat</keyword>
<evidence type="ECO:0000256" key="5">
    <source>
        <dbReference type="ARBA" id="ARBA00022771"/>
    </source>
</evidence>
<accession>A0A131XZT9</accession>
<organism evidence="13">
    <name type="scientific">Ixodes ricinus</name>
    <name type="common">Common tick</name>
    <name type="synonym">Acarus ricinus</name>
    <dbReference type="NCBI Taxonomy" id="34613"/>
    <lineage>
        <taxon>Eukaryota</taxon>
        <taxon>Metazoa</taxon>
        <taxon>Ecdysozoa</taxon>
        <taxon>Arthropoda</taxon>
        <taxon>Chelicerata</taxon>
        <taxon>Arachnida</taxon>
        <taxon>Acari</taxon>
        <taxon>Parasitiformes</taxon>
        <taxon>Ixodida</taxon>
        <taxon>Ixodoidea</taxon>
        <taxon>Ixodidae</taxon>
        <taxon>Ixodinae</taxon>
        <taxon>Ixodes</taxon>
    </lineage>
</organism>
<dbReference type="FunFam" id="3.30.160.60:FF:002962">
    <property type="entry name" value="Zinc finger domain-containing protein"/>
    <property type="match status" value="1"/>
</dbReference>
<name>A0A131XZT9_IXORI</name>
<comment type="similarity">
    <text evidence="2">Belongs to the krueppel C2H2-type zinc-finger protein family.</text>
</comment>
<dbReference type="PANTHER" id="PTHR16515">
    <property type="entry name" value="PR DOMAIN ZINC FINGER PROTEIN"/>
    <property type="match status" value="1"/>
</dbReference>
<dbReference type="Pfam" id="PF00096">
    <property type="entry name" value="zf-C2H2"/>
    <property type="match status" value="3"/>
</dbReference>
<feature type="domain" description="C2H2-type" evidence="12">
    <location>
        <begin position="49"/>
        <end position="77"/>
    </location>
</feature>
<keyword evidence="10" id="KW-0539">Nucleus</keyword>
<evidence type="ECO:0000313" key="13">
    <source>
        <dbReference type="EMBL" id="JAP72157.1"/>
    </source>
</evidence>
<reference evidence="13" key="1">
    <citation type="submission" date="2016-02" db="EMBL/GenBank/DDBJ databases">
        <title>RNAseq analyses of the midgut from blood- or serum-fed Ixodes ricinus ticks.</title>
        <authorList>
            <person name="Perner J."/>
            <person name="Provaznik J."/>
            <person name="Schrenkova J."/>
            <person name="Urbanova V."/>
            <person name="Ribeiro J.M."/>
            <person name="Kopacek P."/>
        </authorList>
    </citation>
    <scope>NUCLEOTIDE SEQUENCE</scope>
    <source>
        <tissue evidence="13">Gut</tissue>
    </source>
</reference>
<keyword evidence="9" id="KW-0804">Transcription</keyword>
<dbReference type="GO" id="GO:0008270">
    <property type="term" value="F:zinc ion binding"/>
    <property type="evidence" value="ECO:0007669"/>
    <property type="project" value="UniProtKB-KW"/>
</dbReference>
<dbReference type="Gene3D" id="3.30.160.60">
    <property type="entry name" value="Classic Zinc Finger"/>
    <property type="match status" value="4"/>
</dbReference>
<dbReference type="InterPro" id="IPR050331">
    <property type="entry name" value="Zinc_finger"/>
</dbReference>
<evidence type="ECO:0000313" key="14">
    <source>
        <dbReference type="EMBL" id="JAR92563.1"/>
    </source>
</evidence>
<dbReference type="FunFam" id="3.30.160.60:FF:000508">
    <property type="entry name" value="Myeloid zinc finger 1"/>
    <property type="match status" value="1"/>
</dbReference>
<dbReference type="GO" id="GO:0006355">
    <property type="term" value="P:regulation of DNA-templated transcription"/>
    <property type="evidence" value="ECO:0007669"/>
    <property type="project" value="UniProtKB-ARBA"/>
</dbReference>
<dbReference type="GO" id="GO:0042802">
    <property type="term" value="F:identical protein binding"/>
    <property type="evidence" value="ECO:0007669"/>
    <property type="project" value="UniProtKB-ARBA"/>
</dbReference>
<evidence type="ECO:0000256" key="9">
    <source>
        <dbReference type="ARBA" id="ARBA00023163"/>
    </source>
</evidence>
<evidence type="ECO:0000256" key="6">
    <source>
        <dbReference type="ARBA" id="ARBA00022833"/>
    </source>
</evidence>
<feature type="domain" description="C2H2-type" evidence="12">
    <location>
        <begin position="78"/>
        <end position="105"/>
    </location>
</feature>
<feature type="domain" description="C2H2-type" evidence="12">
    <location>
        <begin position="106"/>
        <end position="133"/>
    </location>
</feature>
<evidence type="ECO:0000256" key="8">
    <source>
        <dbReference type="ARBA" id="ARBA00023125"/>
    </source>
</evidence>
<dbReference type="EMBL" id="GEFM01003639">
    <property type="protein sequence ID" value="JAP72157.1"/>
    <property type="molecule type" value="mRNA"/>
</dbReference>
<evidence type="ECO:0000256" key="3">
    <source>
        <dbReference type="ARBA" id="ARBA00022723"/>
    </source>
</evidence>
<keyword evidence="6" id="KW-0862">Zinc</keyword>
<keyword evidence="5 11" id="KW-0863">Zinc-finger</keyword>
<dbReference type="SUPFAM" id="SSF57667">
    <property type="entry name" value="beta-beta-alpha zinc fingers"/>
    <property type="match status" value="3"/>
</dbReference>
<dbReference type="GO" id="GO:0003677">
    <property type="term" value="F:DNA binding"/>
    <property type="evidence" value="ECO:0007669"/>
    <property type="project" value="UniProtKB-KW"/>
</dbReference>
<dbReference type="SMART" id="SM00355">
    <property type="entry name" value="ZnF_C2H2"/>
    <property type="match status" value="5"/>
</dbReference>
<dbReference type="AlphaFoldDB" id="A0A131XZT9"/>
<reference evidence="14" key="2">
    <citation type="journal article" date="2018" name="PLoS Negl. Trop. Dis.">
        <title>Sialome diversity of ticks revealed by RNAseq of single tick salivary glands.</title>
        <authorList>
            <person name="Perner J."/>
            <person name="Kropackova S."/>
            <person name="Kopacek P."/>
            <person name="Ribeiro J.M."/>
        </authorList>
    </citation>
    <scope>NUCLEOTIDE SEQUENCE</scope>
    <source>
        <strain evidence="14">Siblings of single egg batch collected in Ceske Budejovice</strain>
        <tissue evidence="14">Salivary glands</tissue>
    </source>
</reference>
<keyword evidence="7" id="KW-0805">Transcription regulation</keyword>
<sequence length="186" mass="21598">GPALEATSGGEIFGYGDIKSKPRWSENFPGEDWFSEWKQKACQQERDKHQCRFCPYYSYHTPNVTRHERRKHTGKKMFSCCVCQKTFELKAVLRVHERIHTGQKPFRCQVCHKAFSQSANLARHGRIHTGERPLQCKTCGKAFRDETNLTRHEMIHKGVRPYVCVTCGKAFTQRASLNRHLKSCNP</sequence>
<evidence type="ECO:0000256" key="7">
    <source>
        <dbReference type="ARBA" id="ARBA00023015"/>
    </source>
</evidence>
<dbReference type="GO" id="GO:0005634">
    <property type="term" value="C:nucleus"/>
    <property type="evidence" value="ECO:0007669"/>
    <property type="project" value="UniProtKB-SubCell"/>
</dbReference>
<dbReference type="PANTHER" id="PTHR16515:SF49">
    <property type="entry name" value="GASTRULA ZINC FINGER PROTEIN XLCGF49.1-LIKE-RELATED"/>
    <property type="match status" value="1"/>
</dbReference>
<evidence type="ECO:0000256" key="4">
    <source>
        <dbReference type="ARBA" id="ARBA00022737"/>
    </source>
</evidence>